<dbReference type="Proteomes" id="UP000436088">
    <property type="component" value="Unassembled WGS sequence"/>
</dbReference>
<dbReference type="EMBL" id="VEPZ02001103">
    <property type="protein sequence ID" value="KAE8694823.1"/>
    <property type="molecule type" value="Genomic_DNA"/>
</dbReference>
<keyword evidence="2" id="KW-1185">Reference proteome</keyword>
<evidence type="ECO:0000313" key="2">
    <source>
        <dbReference type="Proteomes" id="UP000436088"/>
    </source>
</evidence>
<sequence length="122" mass="13722">MPLLPKQYDDICESPHIPFPFHLNASCPLIFTVIRLLCLNFTTLYLHIGTETYRVLDFLSDGVLVDFPGTTGCRQCRGFSSWLVAQGSNTSKRGVKLEWVIPRNSSDRVRANDAYMVNAIAV</sequence>
<dbReference type="AlphaFoldDB" id="A0A6A2ZST4"/>
<proteinExistence type="predicted"/>
<evidence type="ECO:0000313" key="1">
    <source>
        <dbReference type="EMBL" id="KAE8694823.1"/>
    </source>
</evidence>
<organism evidence="1 2">
    <name type="scientific">Hibiscus syriacus</name>
    <name type="common">Rose of Sharon</name>
    <dbReference type="NCBI Taxonomy" id="106335"/>
    <lineage>
        <taxon>Eukaryota</taxon>
        <taxon>Viridiplantae</taxon>
        <taxon>Streptophyta</taxon>
        <taxon>Embryophyta</taxon>
        <taxon>Tracheophyta</taxon>
        <taxon>Spermatophyta</taxon>
        <taxon>Magnoliopsida</taxon>
        <taxon>eudicotyledons</taxon>
        <taxon>Gunneridae</taxon>
        <taxon>Pentapetalae</taxon>
        <taxon>rosids</taxon>
        <taxon>malvids</taxon>
        <taxon>Malvales</taxon>
        <taxon>Malvaceae</taxon>
        <taxon>Malvoideae</taxon>
        <taxon>Hibiscus</taxon>
    </lineage>
</organism>
<accession>A0A6A2ZST4</accession>
<name>A0A6A2ZST4_HIBSY</name>
<gene>
    <name evidence="1" type="ORF">F3Y22_tig00110770pilonHSYRG00025</name>
</gene>
<comment type="caution">
    <text evidence="1">The sequence shown here is derived from an EMBL/GenBank/DDBJ whole genome shotgun (WGS) entry which is preliminary data.</text>
</comment>
<protein>
    <submittedName>
        <fullName evidence="1">Uncharacterized protein</fullName>
    </submittedName>
</protein>
<reference evidence="1" key="1">
    <citation type="submission" date="2019-09" db="EMBL/GenBank/DDBJ databases">
        <title>Draft genome information of white flower Hibiscus syriacus.</title>
        <authorList>
            <person name="Kim Y.-M."/>
        </authorList>
    </citation>
    <scope>NUCLEOTIDE SEQUENCE [LARGE SCALE GENOMIC DNA]</scope>
    <source>
        <strain evidence="1">YM2019G1</strain>
    </source>
</reference>